<feature type="transmembrane region" description="Helical" evidence="1">
    <location>
        <begin position="44"/>
        <end position="66"/>
    </location>
</feature>
<keyword evidence="1" id="KW-0472">Membrane</keyword>
<dbReference type="RefSeq" id="WP_073121428.1">
    <property type="nucleotide sequence ID" value="NZ_BMEN01000004.1"/>
</dbReference>
<keyword evidence="1" id="KW-1133">Transmembrane helix</keyword>
<accession>A0A1M5W3J0</accession>
<dbReference type="Proteomes" id="UP000184109">
    <property type="component" value="Unassembled WGS sequence"/>
</dbReference>
<evidence type="ECO:0000313" key="3">
    <source>
        <dbReference type="Proteomes" id="UP000184109"/>
    </source>
</evidence>
<organism evidence="2 3">
    <name type="scientific">Wenyingzhuangia marina</name>
    <dbReference type="NCBI Taxonomy" id="1195760"/>
    <lineage>
        <taxon>Bacteria</taxon>
        <taxon>Pseudomonadati</taxon>
        <taxon>Bacteroidota</taxon>
        <taxon>Flavobacteriia</taxon>
        <taxon>Flavobacteriales</taxon>
        <taxon>Flavobacteriaceae</taxon>
        <taxon>Wenyingzhuangia</taxon>
    </lineage>
</organism>
<evidence type="ECO:0000313" key="2">
    <source>
        <dbReference type="EMBL" id="SHH82149.1"/>
    </source>
</evidence>
<sequence length="249" mass="28070">METNNIDELVRDLLKSRTIQPSNSAWERLSNQLDVVPQKKKHNWFLYIGSAASILLLISVSFVLSFSEGHLSSSNKQANNVLVDSTKLIKPILEKSTIKLSESEGVSIVSNPDSFKIPAVKKAHIKNEIKAEVPLDVAGLDVKIENIEDIIIKKESNSRIKISSEDLLLSVADDQEIPQNYYTEHHIDRDELLRVVQKELDEQSLNIDANTLLAEVEKSVDEETFKKSFMKLIKGEFKTLTTSLANRND</sequence>
<name>A0A1M5W3J0_9FLAO</name>
<reference evidence="3" key="1">
    <citation type="submission" date="2016-11" db="EMBL/GenBank/DDBJ databases">
        <authorList>
            <person name="Varghese N."/>
            <person name="Submissions S."/>
        </authorList>
    </citation>
    <scope>NUCLEOTIDE SEQUENCE [LARGE SCALE GENOMIC DNA]</scope>
    <source>
        <strain evidence="3">DSM 100572</strain>
    </source>
</reference>
<proteinExistence type="predicted"/>
<keyword evidence="3" id="KW-1185">Reference proteome</keyword>
<dbReference type="AlphaFoldDB" id="A0A1M5W3J0"/>
<evidence type="ECO:0000256" key="1">
    <source>
        <dbReference type="SAM" id="Phobius"/>
    </source>
</evidence>
<dbReference type="EMBL" id="FQXQ01000004">
    <property type="protein sequence ID" value="SHH82149.1"/>
    <property type="molecule type" value="Genomic_DNA"/>
</dbReference>
<gene>
    <name evidence="2" type="ORF">SAMN05444281_2192</name>
</gene>
<dbReference type="OrthoDB" id="1247025at2"/>
<protein>
    <submittedName>
        <fullName evidence="2">Uncharacterized protein</fullName>
    </submittedName>
</protein>
<keyword evidence="1" id="KW-0812">Transmembrane</keyword>
<dbReference type="STRING" id="1195760.SAMN05444281_2192"/>